<feature type="domain" description="Cytidyltransferase-like" evidence="10">
    <location>
        <begin position="1"/>
        <end position="129"/>
    </location>
</feature>
<dbReference type="GO" id="GO:0005737">
    <property type="term" value="C:cytoplasm"/>
    <property type="evidence" value="ECO:0007669"/>
    <property type="project" value="UniProtKB-SubCell"/>
</dbReference>
<organism evidence="11 12">
    <name type="scientific">Gemmata obscuriglobus</name>
    <dbReference type="NCBI Taxonomy" id="114"/>
    <lineage>
        <taxon>Bacteria</taxon>
        <taxon>Pseudomonadati</taxon>
        <taxon>Planctomycetota</taxon>
        <taxon>Planctomycetia</taxon>
        <taxon>Gemmatales</taxon>
        <taxon>Gemmataceae</taxon>
        <taxon>Gemmata</taxon>
    </lineage>
</organism>
<evidence type="ECO:0000256" key="5">
    <source>
        <dbReference type="ARBA" id="ARBA00022840"/>
    </source>
</evidence>
<feature type="site" description="Transition state stabilizer" evidence="9">
    <location>
        <position position="13"/>
    </location>
</feature>
<comment type="function">
    <text evidence="9">Reversibly transfers an adenylyl group from ATP to 4'-phosphopantetheine, yielding dephospho-CoA (dPCoA) and pyrophosphate.</text>
</comment>
<accession>A0A2Z3HCN9</accession>
<dbReference type="Proteomes" id="UP000245802">
    <property type="component" value="Chromosome"/>
</dbReference>
<comment type="pathway">
    <text evidence="9">Cofactor biosynthesis; coenzyme A biosynthesis; CoA from (R)-pantothenate: step 4/5.</text>
</comment>
<evidence type="ECO:0000256" key="9">
    <source>
        <dbReference type="HAMAP-Rule" id="MF_00151"/>
    </source>
</evidence>
<keyword evidence="3 9" id="KW-0548">Nucleotidyltransferase</keyword>
<dbReference type="UniPathway" id="UPA00241">
    <property type="reaction ID" value="UER00355"/>
</dbReference>
<dbReference type="GO" id="GO:0004595">
    <property type="term" value="F:pantetheine-phosphate adenylyltransferase activity"/>
    <property type="evidence" value="ECO:0007669"/>
    <property type="project" value="UniProtKB-UniRule"/>
</dbReference>
<feature type="binding site" evidence="9">
    <location>
        <begin position="84"/>
        <end position="86"/>
    </location>
    <ligand>
        <name>ATP</name>
        <dbReference type="ChEBI" id="CHEBI:30616"/>
    </ligand>
</feature>
<dbReference type="InterPro" id="IPR014729">
    <property type="entry name" value="Rossmann-like_a/b/a_fold"/>
</dbReference>
<protein>
    <recommendedName>
        <fullName evidence="9">Phosphopantetheine adenylyltransferase</fullName>
        <ecNumber evidence="9">2.7.7.3</ecNumber>
    </recommendedName>
    <alternativeName>
        <fullName evidence="9">Dephospho-CoA pyrophosphorylase</fullName>
    </alternativeName>
    <alternativeName>
        <fullName evidence="9">Pantetheine-phosphate adenylyltransferase</fullName>
        <shortName evidence="9">PPAT</shortName>
    </alternativeName>
</protein>
<dbReference type="SUPFAM" id="SSF52374">
    <property type="entry name" value="Nucleotidylyl transferase"/>
    <property type="match status" value="1"/>
</dbReference>
<evidence type="ECO:0000256" key="6">
    <source>
        <dbReference type="ARBA" id="ARBA00022842"/>
    </source>
</evidence>
<dbReference type="PRINTS" id="PR01020">
    <property type="entry name" value="LPSBIOSNTHSS"/>
</dbReference>
<dbReference type="CDD" id="cd02163">
    <property type="entry name" value="PPAT"/>
    <property type="match status" value="1"/>
</dbReference>
<feature type="binding site" evidence="9">
    <location>
        <position position="83"/>
    </location>
    <ligand>
        <name>substrate</name>
    </ligand>
</feature>
<feature type="binding site" evidence="9">
    <location>
        <position position="5"/>
    </location>
    <ligand>
        <name>substrate</name>
    </ligand>
</feature>
<dbReference type="EMBL" id="CP025958">
    <property type="protein sequence ID" value="AWM42172.1"/>
    <property type="molecule type" value="Genomic_DNA"/>
</dbReference>
<evidence type="ECO:0000259" key="10">
    <source>
        <dbReference type="Pfam" id="PF01467"/>
    </source>
</evidence>
<evidence type="ECO:0000256" key="4">
    <source>
        <dbReference type="ARBA" id="ARBA00022741"/>
    </source>
</evidence>
<dbReference type="Pfam" id="PF01467">
    <property type="entry name" value="CTP_transf_like"/>
    <property type="match status" value="1"/>
</dbReference>
<comment type="cofactor">
    <cofactor evidence="9">
        <name>Mg(2+)</name>
        <dbReference type="ChEBI" id="CHEBI:18420"/>
    </cofactor>
</comment>
<evidence type="ECO:0000256" key="2">
    <source>
        <dbReference type="ARBA" id="ARBA00022679"/>
    </source>
</evidence>
<comment type="similarity">
    <text evidence="9">Belongs to the bacterial CoaD family.</text>
</comment>
<feature type="binding site" evidence="9">
    <location>
        <position position="13"/>
    </location>
    <ligand>
        <name>ATP</name>
        <dbReference type="ChEBI" id="CHEBI:30616"/>
    </ligand>
</feature>
<dbReference type="PANTHER" id="PTHR21342:SF1">
    <property type="entry name" value="PHOSPHOPANTETHEINE ADENYLYLTRANSFERASE"/>
    <property type="match status" value="1"/>
</dbReference>
<feature type="binding site" evidence="9">
    <location>
        <position position="37"/>
    </location>
    <ligand>
        <name>substrate</name>
    </ligand>
</feature>
<dbReference type="NCBIfam" id="TIGR00125">
    <property type="entry name" value="cyt_tran_rel"/>
    <property type="match status" value="1"/>
</dbReference>
<dbReference type="AlphaFoldDB" id="A0A2Z3HCN9"/>
<feature type="binding site" evidence="9">
    <location>
        <position position="69"/>
    </location>
    <ligand>
        <name>substrate</name>
    </ligand>
</feature>
<evidence type="ECO:0000313" key="12">
    <source>
        <dbReference type="Proteomes" id="UP000245802"/>
    </source>
</evidence>
<keyword evidence="4 9" id="KW-0547">Nucleotide-binding</keyword>
<keyword evidence="2 9" id="KW-0808">Transferase</keyword>
<keyword evidence="1 9" id="KW-0963">Cytoplasm</keyword>
<comment type="subunit">
    <text evidence="9">Homohexamer.</text>
</comment>
<dbReference type="InterPro" id="IPR001980">
    <property type="entry name" value="PPAT"/>
</dbReference>
<dbReference type="KEGG" id="gog:C1280_07355"/>
<gene>
    <name evidence="9" type="primary">coaD</name>
    <name evidence="11" type="ORF">C1280_07355</name>
</gene>
<feature type="binding site" evidence="9">
    <location>
        <position position="94"/>
    </location>
    <ligand>
        <name>ATP</name>
        <dbReference type="ChEBI" id="CHEBI:30616"/>
    </ligand>
</feature>
<dbReference type="GO" id="GO:0005524">
    <property type="term" value="F:ATP binding"/>
    <property type="evidence" value="ECO:0007669"/>
    <property type="project" value="UniProtKB-KW"/>
</dbReference>
<keyword evidence="5 9" id="KW-0067">ATP-binding</keyword>
<evidence type="ECO:0000313" key="11">
    <source>
        <dbReference type="EMBL" id="AWM42172.1"/>
    </source>
</evidence>
<dbReference type="Gene3D" id="3.40.50.620">
    <property type="entry name" value="HUPs"/>
    <property type="match status" value="1"/>
</dbReference>
<feature type="binding site" evidence="9">
    <location>
        <begin position="119"/>
        <end position="125"/>
    </location>
    <ligand>
        <name>ATP</name>
        <dbReference type="ChEBI" id="CHEBI:30616"/>
    </ligand>
</feature>
<sequence>MYTGTFDPVHYGHLDVIERGSKLFDKLIVGVGINPDKKTLFTIEERVRLIETVAAGWPNVEVQSFEGLAVRFVRDSGARIMLRGLRTLSDMEYEFTMSLMNLAQDPAIETLFLMAKEEFSHVSSSLLRQIAALDGNLTKFLPQPVLDALKERARRP</sequence>
<evidence type="ECO:0000256" key="7">
    <source>
        <dbReference type="ARBA" id="ARBA00022993"/>
    </source>
</evidence>
<dbReference type="InterPro" id="IPR004821">
    <property type="entry name" value="Cyt_trans-like"/>
</dbReference>
<dbReference type="HAMAP" id="MF_00151">
    <property type="entry name" value="PPAT_bact"/>
    <property type="match status" value="1"/>
</dbReference>
<keyword evidence="7 9" id="KW-0173">Coenzyme A biosynthesis</keyword>
<evidence type="ECO:0000256" key="8">
    <source>
        <dbReference type="ARBA" id="ARBA00029346"/>
    </source>
</evidence>
<dbReference type="PANTHER" id="PTHR21342">
    <property type="entry name" value="PHOSPHOPANTETHEINE ADENYLYLTRANSFERASE"/>
    <property type="match status" value="1"/>
</dbReference>
<evidence type="ECO:0000256" key="3">
    <source>
        <dbReference type="ARBA" id="ARBA00022695"/>
    </source>
</evidence>
<feature type="binding site" evidence="9">
    <location>
        <begin position="5"/>
        <end position="6"/>
    </location>
    <ligand>
        <name>ATP</name>
        <dbReference type="ChEBI" id="CHEBI:30616"/>
    </ligand>
</feature>
<reference evidence="11 12" key="1">
    <citation type="submission" date="2018-01" db="EMBL/GenBank/DDBJ databases">
        <title>G. obscuriglobus.</title>
        <authorList>
            <person name="Franke J."/>
            <person name="Blomberg W."/>
            <person name="Selmecki A."/>
        </authorList>
    </citation>
    <scope>NUCLEOTIDE SEQUENCE [LARGE SCALE GENOMIC DNA]</scope>
    <source>
        <strain evidence="11 12">DSM 5831</strain>
    </source>
</reference>
<dbReference type="EC" id="2.7.7.3" evidence="9"/>
<comment type="subcellular location">
    <subcellularLocation>
        <location evidence="9">Cytoplasm</location>
    </subcellularLocation>
</comment>
<comment type="catalytic activity">
    <reaction evidence="8 9">
        <text>(R)-4'-phosphopantetheine + ATP + H(+) = 3'-dephospho-CoA + diphosphate</text>
        <dbReference type="Rhea" id="RHEA:19801"/>
        <dbReference type="ChEBI" id="CHEBI:15378"/>
        <dbReference type="ChEBI" id="CHEBI:30616"/>
        <dbReference type="ChEBI" id="CHEBI:33019"/>
        <dbReference type="ChEBI" id="CHEBI:57328"/>
        <dbReference type="ChEBI" id="CHEBI:61723"/>
        <dbReference type="EC" id="2.7.7.3"/>
    </reaction>
</comment>
<dbReference type="OrthoDB" id="9806661at2"/>
<name>A0A2Z3HCN9_9BACT</name>
<keyword evidence="12" id="KW-1185">Reference proteome</keyword>
<dbReference type="NCBIfam" id="TIGR01510">
    <property type="entry name" value="coaD_prev_kdtB"/>
    <property type="match status" value="1"/>
</dbReference>
<proteinExistence type="inferred from homology"/>
<evidence type="ECO:0000256" key="1">
    <source>
        <dbReference type="ARBA" id="ARBA00022490"/>
    </source>
</evidence>
<keyword evidence="6 9" id="KW-0460">Magnesium</keyword>
<dbReference type="GO" id="GO:0015937">
    <property type="term" value="P:coenzyme A biosynthetic process"/>
    <property type="evidence" value="ECO:0007669"/>
    <property type="project" value="UniProtKB-UniRule"/>
</dbReference>